<reference evidence="1 2" key="1">
    <citation type="submission" date="2021-06" db="EMBL/GenBank/DDBJ databases">
        <title>Caerostris extrusa draft genome.</title>
        <authorList>
            <person name="Kono N."/>
            <person name="Arakawa K."/>
        </authorList>
    </citation>
    <scope>NUCLEOTIDE SEQUENCE [LARGE SCALE GENOMIC DNA]</scope>
</reference>
<gene>
    <name evidence="1" type="ORF">CEXT_308531</name>
</gene>
<dbReference type="EMBL" id="BPLR01001605">
    <property type="protein sequence ID" value="GIZ03459.1"/>
    <property type="molecule type" value="Genomic_DNA"/>
</dbReference>
<evidence type="ECO:0000313" key="1">
    <source>
        <dbReference type="EMBL" id="GIZ03459.1"/>
    </source>
</evidence>
<dbReference type="AlphaFoldDB" id="A0AAV4YB91"/>
<comment type="caution">
    <text evidence="1">The sequence shown here is derived from an EMBL/GenBank/DDBJ whole genome shotgun (WGS) entry which is preliminary data.</text>
</comment>
<evidence type="ECO:0000313" key="2">
    <source>
        <dbReference type="Proteomes" id="UP001054945"/>
    </source>
</evidence>
<organism evidence="1 2">
    <name type="scientific">Caerostris extrusa</name>
    <name type="common">Bark spider</name>
    <name type="synonym">Caerostris bankana</name>
    <dbReference type="NCBI Taxonomy" id="172846"/>
    <lineage>
        <taxon>Eukaryota</taxon>
        <taxon>Metazoa</taxon>
        <taxon>Ecdysozoa</taxon>
        <taxon>Arthropoda</taxon>
        <taxon>Chelicerata</taxon>
        <taxon>Arachnida</taxon>
        <taxon>Araneae</taxon>
        <taxon>Araneomorphae</taxon>
        <taxon>Entelegynae</taxon>
        <taxon>Araneoidea</taxon>
        <taxon>Araneidae</taxon>
        <taxon>Caerostris</taxon>
    </lineage>
</organism>
<keyword evidence="2" id="KW-1185">Reference proteome</keyword>
<proteinExistence type="predicted"/>
<name>A0AAV4YB91_CAEEX</name>
<dbReference type="Proteomes" id="UP001054945">
    <property type="component" value="Unassembled WGS sequence"/>
</dbReference>
<protein>
    <submittedName>
        <fullName evidence="1">Uncharacterized protein</fullName>
    </submittedName>
</protein>
<sequence length="88" mass="9860">MCFENGAALSGIFKTISEAMPRSSMGTSKTKETFLFRFKNKNDEDLMESIAPSRRCHQVDPRQHLHLWAASALLSSVSVGKLPFLVFL</sequence>
<accession>A0AAV4YB91</accession>